<proteinExistence type="predicted"/>
<dbReference type="EMBL" id="WHOB01000069">
    <property type="protein sequence ID" value="NOU82297.1"/>
    <property type="molecule type" value="Genomic_DNA"/>
</dbReference>
<accession>A0ABX1YMX3</accession>
<reference evidence="2 3" key="1">
    <citation type="submission" date="2019-10" db="EMBL/GenBank/DDBJ databases">
        <title>Description of Paenibacillus terricola sp. nov.</title>
        <authorList>
            <person name="Carlier A."/>
            <person name="Qi S."/>
        </authorList>
    </citation>
    <scope>NUCLEOTIDE SEQUENCE [LARGE SCALE GENOMIC DNA]</scope>
    <source>
        <strain evidence="2 3">LMG 31459</strain>
    </source>
</reference>
<feature type="compositionally biased region" description="Basic and acidic residues" evidence="1">
    <location>
        <begin position="50"/>
        <end position="69"/>
    </location>
</feature>
<evidence type="ECO:0000256" key="1">
    <source>
        <dbReference type="SAM" id="MobiDB-lite"/>
    </source>
</evidence>
<protein>
    <recommendedName>
        <fullName evidence="4">Small, acid-soluble spore protein gamma-type</fullName>
    </recommendedName>
</protein>
<name>A0ABX1YMX3_9BACL</name>
<comment type="caution">
    <text evidence="2">The sequence shown here is derived from an EMBL/GenBank/DDBJ whole genome shotgun (WGS) entry which is preliminary data.</text>
</comment>
<sequence>MPREVKTMTNQDPKELLRLKHEQDEHKKQFTNFARSVSAHGEAEAGQEFSVDRVPDDQNRMKSVENKRD</sequence>
<dbReference type="Proteomes" id="UP000596857">
    <property type="component" value="Unassembled WGS sequence"/>
</dbReference>
<keyword evidence="3" id="KW-1185">Reference proteome</keyword>
<feature type="region of interest" description="Disordered" evidence="1">
    <location>
        <begin position="34"/>
        <end position="69"/>
    </location>
</feature>
<evidence type="ECO:0000313" key="2">
    <source>
        <dbReference type="EMBL" id="NOU82297.1"/>
    </source>
</evidence>
<evidence type="ECO:0008006" key="4">
    <source>
        <dbReference type="Google" id="ProtNLM"/>
    </source>
</evidence>
<evidence type="ECO:0000313" key="3">
    <source>
        <dbReference type="Proteomes" id="UP000596857"/>
    </source>
</evidence>
<gene>
    <name evidence="2" type="ORF">GC101_25855</name>
</gene>
<organism evidence="2 3">
    <name type="scientific">Paenibacillus phytohabitans</name>
    <dbReference type="NCBI Taxonomy" id="2654978"/>
    <lineage>
        <taxon>Bacteria</taxon>
        <taxon>Bacillati</taxon>
        <taxon>Bacillota</taxon>
        <taxon>Bacilli</taxon>
        <taxon>Bacillales</taxon>
        <taxon>Paenibacillaceae</taxon>
        <taxon>Paenibacillus</taxon>
    </lineage>
</organism>